<accession>F8E053</accession>
<dbReference type="OrthoDB" id="3266666at2"/>
<dbReference type="InterPro" id="IPR011675">
    <property type="entry name" value="DUF1617"/>
</dbReference>
<evidence type="ECO:0000313" key="2">
    <source>
        <dbReference type="Proteomes" id="UP000000492"/>
    </source>
</evidence>
<organism evidence="1 2">
    <name type="scientific">Corynebacterium resistens (strain DSM 45100 / JCM 12819 / GTC 2026 / SICGH 158)</name>
    <dbReference type="NCBI Taxonomy" id="662755"/>
    <lineage>
        <taxon>Bacteria</taxon>
        <taxon>Bacillati</taxon>
        <taxon>Actinomycetota</taxon>
        <taxon>Actinomycetes</taxon>
        <taxon>Mycobacteriales</taxon>
        <taxon>Corynebacteriaceae</taxon>
        <taxon>Corynebacterium</taxon>
    </lineage>
</organism>
<dbReference type="RefSeq" id="WP_013888912.1">
    <property type="nucleotide sequence ID" value="NC_015673.1"/>
</dbReference>
<sequence length="148" mass="16118">MRFLLPAHQIRPSIELLNDMPLTGGASRARSKLIRVLEQAYASFAEDEYELVRAHAVCDEDGQPVIDDDGTLTLADPDHAAGFHVQHQALLAQRVEVEGPTYEHHGHDVLSFLDALEMELTGSAAAAYDALYDAITESLTATGGEQHP</sequence>
<proteinExistence type="predicted"/>
<gene>
    <name evidence="1" type="ordered locus">CRES_1572</name>
</gene>
<dbReference type="EMBL" id="CP002857">
    <property type="protein sequence ID" value="AEI09924.1"/>
    <property type="molecule type" value="Genomic_DNA"/>
</dbReference>
<keyword evidence="2" id="KW-1185">Reference proteome</keyword>
<dbReference type="KEGG" id="crd:CRES_1572"/>
<reference evidence="1 2" key="1">
    <citation type="journal article" date="2012" name="BMC Genomics">
        <title>Complete genome sequence, lifestyle, and multi-drug resistance of the human pathogen Corynebacterium resistens DSM 45100 isolated from blood samples of a leukemia patient.</title>
        <authorList>
            <person name="Schroder J."/>
            <person name="Maus I."/>
            <person name="Meyer K."/>
            <person name="Wordemann S."/>
            <person name="Blom J."/>
            <person name="Jaenicke S."/>
            <person name="Schneider J."/>
            <person name="Trost E."/>
            <person name="Tauch A."/>
        </authorList>
    </citation>
    <scope>NUCLEOTIDE SEQUENCE [LARGE SCALE GENOMIC DNA]</scope>
    <source>
        <strain evidence="2">DSM 45100 / JCM 12819 / CCUG 50093 / GTC 2026 / SICGH 158</strain>
    </source>
</reference>
<dbReference type="Pfam" id="PF07761">
    <property type="entry name" value="DUF1617"/>
    <property type="match status" value="1"/>
</dbReference>
<dbReference type="STRING" id="662755.CRES_1572"/>
<dbReference type="Proteomes" id="UP000000492">
    <property type="component" value="Chromosome"/>
</dbReference>
<dbReference type="HOGENOM" id="CLU_144040_0_0_11"/>
<dbReference type="AlphaFoldDB" id="F8E053"/>
<name>F8E053_CORRG</name>
<protein>
    <submittedName>
        <fullName evidence="1">Hypothetical phage protein</fullName>
    </submittedName>
</protein>
<dbReference type="eggNOG" id="ENOG5033IEZ">
    <property type="taxonomic scope" value="Bacteria"/>
</dbReference>
<evidence type="ECO:0000313" key="1">
    <source>
        <dbReference type="EMBL" id="AEI09924.1"/>
    </source>
</evidence>